<keyword evidence="4" id="KW-1185">Reference proteome</keyword>
<dbReference type="Proteomes" id="UP000300142">
    <property type="component" value="Unassembled WGS sequence"/>
</dbReference>
<dbReference type="InterPro" id="IPR011041">
    <property type="entry name" value="Quinoprot_gluc/sorb_DH_b-prop"/>
</dbReference>
<feature type="domain" description="Glucose/Sorbosone dehydrogenase" evidence="2">
    <location>
        <begin position="79"/>
        <end position="393"/>
    </location>
</feature>
<reference evidence="4" key="1">
    <citation type="submission" date="2019-02" db="EMBL/GenBank/DDBJ databases">
        <title>Draft genome sequence of Sphaerospermopsis reniformis NIES-1949.</title>
        <authorList>
            <person name="Yamaguchi H."/>
            <person name="Suzuki S."/>
            <person name="Kawachi M."/>
        </authorList>
    </citation>
    <scope>NUCLEOTIDE SEQUENCE [LARGE SCALE GENOMIC DNA]</scope>
    <source>
        <strain evidence="4">NIES-1949</strain>
    </source>
</reference>
<dbReference type="PANTHER" id="PTHR19328:SF13">
    <property type="entry name" value="HIPL1 PROTEIN"/>
    <property type="match status" value="1"/>
</dbReference>
<evidence type="ECO:0000256" key="1">
    <source>
        <dbReference type="SAM" id="SignalP"/>
    </source>
</evidence>
<keyword evidence="1" id="KW-0732">Signal</keyword>
<dbReference type="InterPro" id="IPR011042">
    <property type="entry name" value="6-blade_b-propeller_TolB-like"/>
</dbReference>
<protein>
    <recommendedName>
        <fullName evidence="2">Glucose/Sorbosone dehydrogenase domain-containing protein</fullName>
    </recommendedName>
</protein>
<proteinExistence type="predicted"/>
<dbReference type="EMBL" id="BJCE01000003">
    <property type="protein sequence ID" value="GCL35104.1"/>
    <property type="molecule type" value="Genomic_DNA"/>
</dbReference>
<feature type="signal peptide" evidence="1">
    <location>
        <begin position="1"/>
        <end position="26"/>
    </location>
</feature>
<evidence type="ECO:0000313" key="4">
    <source>
        <dbReference type="Proteomes" id="UP000300142"/>
    </source>
</evidence>
<dbReference type="PANTHER" id="PTHR19328">
    <property type="entry name" value="HEDGEHOG-INTERACTING PROTEIN"/>
    <property type="match status" value="1"/>
</dbReference>
<gene>
    <name evidence="3" type="ORF">SR1949_01960</name>
</gene>
<accession>A0A479ZZ32</accession>
<name>A0A479ZZ32_9CYAN</name>
<dbReference type="Gene3D" id="2.120.10.30">
    <property type="entry name" value="TolB, C-terminal domain"/>
    <property type="match status" value="1"/>
</dbReference>
<dbReference type="AlphaFoldDB" id="A0A479ZZ32"/>
<organism evidence="3 4">
    <name type="scientific">Sphaerospermopsis reniformis</name>
    <dbReference type="NCBI Taxonomy" id="531300"/>
    <lineage>
        <taxon>Bacteria</taxon>
        <taxon>Bacillati</taxon>
        <taxon>Cyanobacteriota</taxon>
        <taxon>Cyanophyceae</taxon>
        <taxon>Nostocales</taxon>
        <taxon>Aphanizomenonaceae</taxon>
        <taxon>Sphaerospermopsis</taxon>
    </lineage>
</organism>
<dbReference type="RefSeq" id="WP_137666063.1">
    <property type="nucleotide sequence ID" value="NZ_BJCE01000003.1"/>
</dbReference>
<evidence type="ECO:0000313" key="3">
    <source>
        <dbReference type="EMBL" id="GCL35104.1"/>
    </source>
</evidence>
<dbReference type="SUPFAM" id="SSF50952">
    <property type="entry name" value="Soluble quinoprotein glucose dehydrogenase"/>
    <property type="match status" value="1"/>
</dbReference>
<dbReference type="InterPro" id="IPR012938">
    <property type="entry name" value="Glc/Sorbosone_DH"/>
</dbReference>
<comment type="caution">
    <text evidence="3">The sequence shown here is derived from an EMBL/GenBank/DDBJ whole genome shotgun (WGS) entry which is preliminary data.</text>
</comment>
<feature type="chain" id="PRO_5019848098" description="Glucose/Sorbosone dehydrogenase domain-containing protein" evidence="1">
    <location>
        <begin position="27"/>
        <end position="408"/>
    </location>
</feature>
<dbReference type="PROSITE" id="PS51257">
    <property type="entry name" value="PROKAR_LIPOPROTEIN"/>
    <property type="match status" value="1"/>
</dbReference>
<sequence length="408" mass="44833">MKQTKTLAAKLLFGMVVVGISACNLATTESANTNNQQTQTAQQVSQQTATNNQACTLVENGFGSQGQVKLRVEEVVTGLEVPWGIAFLPNQDMLVTERPGRVRLVRNGQLIPQPVATINVTESGEDGLLGIATHPNFAENRFFYIYYTADKNGSQVNRVERWRLSQNGLTASPDKVIVDNIPVAQFHNGGRIRFGPDGMLYIGTGDAREPQISQDVNSLAGKILRVTPDGQVPPDNPYANNPVYITGIPNTQGFDWLDKSTLWVTDHGPSGDLGRRGHDELSLAKAGDNLGWPTIYRCESKKGMVTPSIVWREALPPGGAVIYTGNSLPEWKGSLIIATLRSQHLQRVVFNPQSPQKIERHEVYLQGQYGRLREAIMGTDGELYVTTSNCDGRGNCPPQRDKILRITR</sequence>
<evidence type="ECO:0000259" key="2">
    <source>
        <dbReference type="Pfam" id="PF07995"/>
    </source>
</evidence>
<dbReference type="Pfam" id="PF07995">
    <property type="entry name" value="GSDH"/>
    <property type="match status" value="1"/>
</dbReference>